<dbReference type="FunFam" id="3.30.300.10:FF:000004">
    <property type="entry name" value="S-adenosylmethionine synthase"/>
    <property type="match status" value="1"/>
</dbReference>
<dbReference type="InterPro" id="IPR056437">
    <property type="entry name" value="Znf-C2H2_ZNF598/HEL2"/>
</dbReference>
<keyword evidence="22" id="KW-1185">Reference proteome</keyword>
<comment type="caution">
    <text evidence="21">The sequence shown here is derived from an EMBL/GenBank/DDBJ whole genome shotgun (WGS) entry which is preliminary data.</text>
</comment>
<evidence type="ECO:0000256" key="18">
    <source>
        <dbReference type="RuleBase" id="RU004462"/>
    </source>
</evidence>
<evidence type="ECO:0000256" key="2">
    <source>
        <dbReference type="ARBA" id="ARBA00001946"/>
    </source>
</evidence>
<dbReference type="Pfam" id="PF02772">
    <property type="entry name" value="S-AdoMet_synt_M"/>
    <property type="match status" value="1"/>
</dbReference>
<feature type="compositionally biased region" description="Polar residues" evidence="19">
    <location>
        <begin position="722"/>
        <end position="750"/>
    </location>
</feature>
<accession>A0A835D169</accession>
<dbReference type="CDD" id="cd18079">
    <property type="entry name" value="S-AdoMet_synt"/>
    <property type="match status" value="1"/>
</dbReference>
<dbReference type="PROSITE" id="PS00377">
    <property type="entry name" value="ADOMET_SYNTHASE_2"/>
    <property type="match status" value="1"/>
</dbReference>
<dbReference type="Proteomes" id="UP000655225">
    <property type="component" value="Unassembled WGS sequence"/>
</dbReference>
<dbReference type="GO" id="GO:0005524">
    <property type="term" value="F:ATP binding"/>
    <property type="evidence" value="ECO:0007669"/>
    <property type="project" value="UniProtKB-KW"/>
</dbReference>
<dbReference type="PANTHER" id="PTHR11964">
    <property type="entry name" value="S-ADENOSYLMETHIONINE SYNTHETASE"/>
    <property type="match status" value="1"/>
</dbReference>
<dbReference type="InterPro" id="IPR022630">
    <property type="entry name" value="S-AdoMet_synt_C"/>
</dbReference>
<feature type="region of interest" description="Disordered" evidence="19">
    <location>
        <begin position="440"/>
        <end position="465"/>
    </location>
</feature>
<evidence type="ECO:0000256" key="3">
    <source>
        <dbReference type="ARBA" id="ARBA00004496"/>
    </source>
</evidence>
<dbReference type="Pfam" id="PF23230">
    <property type="entry name" value="zf-C2H2_13"/>
    <property type="match status" value="1"/>
</dbReference>
<dbReference type="GO" id="GO:0004478">
    <property type="term" value="F:methionine adenosyltransferase activity"/>
    <property type="evidence" value="ECO:0007669"/>
    <property type="project" value="UniProtKB-EC"/>
</dbReference>
<dbReference type="NCBIfam" id="TIGR01034">
    <property type="entry name" value="metK"/>
    <property type="match status" value="1"/>
</dbReference>
<feature type="compositionally biased region" description="Basic and acidic residues" evidence="19">
    <location>
        <begin position="779"/>
        <end position="799"/>
    </location>
</feature>
<evidence type="ECO:0000256" key="10">
    <source>
        <dbReference type="ARBA" id="ARBA00022741"/>
    </source>
</evidence>
<dbReference type="Pfam" id="PF25447">
    <property type="entry name" value="RING_ZNF598"/>
    <property type="match status" value="1"/>
</dbReference>
<evidence type="ECO:0000256" key="12">
    <source>
        <dbReference type="ARBA" id="ARBA00022842"/>
    </source>
</evidence>
<evidence type="ECO:0000256" key="5">
    <source>
        <dbReference type="ARBA" id="ARBA00009685"/>
    </source>
</evidence>
<dbReference type="InterPro" id="IPR002133">
    <property type="entry name" value="S-AdoMet_synthetase"/>
</dbReference>
<comment type="cofactor">
    <cofactor evidence="17">
        <name>K(+)</name>
        <dbReference type="ChEBI" id="CHEBI:29103"/>
    </cofactor>
    <text evidence="17">Binds 1 potassium ion per subunit. The potassium ion interacts primarily with the substrate.</text>
</comment>
<dbReference type="FunFam" id="3.30.300.10:FF:000001">
    <property type="entry name" value="S-adenosylmethionine synthase"/>
    <property type="match status" value="1"/>
</dbReference>
<dbReference type="GO" id="GO:0006556">
    <property type="term" value="P:S-adenosylmethionine biosynthetic process"/>
    <property type="evidence" value="ECO:0007669"/>
    <property type="project" value="UniProtKB-UniPathway"/>
</dbReference>
<keyword evidence="8 17" id="KW-0808">Transferase</keyword>
<sequence>MDDSCAVCAETLEWVAYGACGHREVCSTCVARLRFICDDRRCCICKTESQVVFITKGLGDYTRAVNDFSIFPSDSTEGQVGSYWYHEDTQAYFDDSDHYKMIKAMCRLSCSVCDKMEEQGNDGPKRRWKFRNIGQLKSHLFHQHRLLMCSLCLEGRKGRALPASLSNYRNPDKRFLEVSFSFFLLGGVCDDLDDIVLSIHFRRDHFLCEDEACLAKKFIVFQSETEMKRHNTIEHGGQMSRSKRNAALQIPTSFRYRRSNEQDHSRGRGQRLRPDSSANQLLFAIQASFEMANAESAIHDPSSNAQVVFDHGDRSGVDEIVEPFESLATTDSEQSSRYLEALGQNSRNTPLEESFFPPLPMAPGSSQHKPNRESEWLAKNSMTEESSFPPLPMAPGSSQHKPNSESDWLAKNSMSARLRRNNNGTATILNSAQAWSARSHESISSSNSSDQSRPTINGPLSSSNSAISAVSKPVTANGPISSTYASSVQTRPAKVHGLVSTSSASSSWNSSITGGFSHSASAPNLVDRGSFESSISNFPPVSATQKQISTTSSQPLLNVEDINSANKYLVEKIRAALEFDEDKYIAFKDISAEYRHGLIDTGEYLSYVQQFGLSHLILELSRLCPNAQKQKELVETHNASMRGDGPRENGWGNSGALLEESKGSKKGIGKCVDDADSVISTVRKLQSGYKPLEEEVEVLSKGGYRSAKGKSKLLVFDEQTELSSASRPLTKPRGQNDSQSAVGGSNQNSRAVGGVSNQRKKNSKFHKVRLGDGSMAALLDRRHSDPDPTEERTDDDKNSSEGLPVHGVWRNGGGNIVWCWCGCTRKADADDMLERMETFLFTSESVNEGHPDKLCDQISDAVLDACLAQDPDSKVACETCTKTNMVMVFGEITTKADINYEKIVRDTCRSIGFVSDDVGLDADNCKVLVNIEQQSPDIAQGVHGHLTKRPEEIGAGDQGLMFGYATDETPELMPLSHVLATKLGARLTEVRKNGTCSWLRPDGKTQVTVEYHNDKGAMVPIRVHTVLISTQHDETVTNDEIAADLKEHVIKPVIPEKYLDEKTIFHLNPSGRFVIGGPHGDAGLTGRKIIIDTYGGWGAHGGGAFSGKDPTKVDRSGAYIVRQAAKSIVASGLARRCIVQVSYAIGVPEPLSVFVETYGTGKIPDKEILKIVKESFDFRPGMISINLDLKRGGNGRFLKTAAYGHFGRDDPDFTWEVVIPLKWEKA</sequence>
<evidence type="ECO:0000256" key="4">
    <source>
        <dbReference type="ARBA" id="ARBA00005224"/>
    </source>
</evidence>
<evidence type="ECO:0000256" key="11">
    <source>
        <dbReference type="ARBA" id="ARBA00022840"/>
    </source>
</evidence>
<keyword evidence="11 17" id="KW-0067">ATP-binding</keyword>
<dbReference type="GO" id="GO:0006730">
    <property type="term" value="P:one-carbon metabolic process"/>
    <property type="evidence" value="ECO:0007669"/>
    <property type="project" value="UniProtKB-KW"/>
</dbReference>
<evidence type="ECO:0000256" key="14">
    <source>
        <dbReference type="ARBA" id="ARBA00023285"/>
    </source>
</evidence>
<evidence type="ECO:0000256" key="15">
    <source>
        <dbReference type="ARBA" id="ARBA00048344"/>
    </source>
</evidence>
<dbReference type="GO" id="GO:0008270">
    <property type="term" value="F:zinc ion binding"/>
    <property type="evidence" value="ECO:0007669"/>
    <property type="project" value="UniProtKB-KW"/>
</dbReference>
<dbReference type="CDD" id="cd16615">
    <property type="entry name" value="RING-HC_ZNF598"/>
    <property type="match status" value="1"/>
</dbReference>
<dbReference type="FunFam" id="3.30.300.10:FF:000003">
    <property type="entry name" value="S-adenosylmethionine synthase"/>
    <property type="match status" value="1"/>
</dbReference>
<organism evidence="21 22">
    <name type="scientific">Tetracentron sinense</name>
    <name type="common">Spur-leaf</name>
    <dbReference type="NCBI Taxonomy" id="13715"/>
    <lineage>
        <taxon>Eukaryota</taxon>
        <taxon>Viridiplantae</taxon>
        <taxon>Streptophyta</taxon>
        <taxon>Embryophyta</taxon>
        <taxon>Tracheophyta</taxon>
        <taxon>Spermatophyta</taxon>
        <taxon>Magnoliopsida</taxon>
        <taxon>Trochodendrales</taxon>
        <taxon>Trochodendraceae</taxon>
        <taxon>Tetracentron</taxon>
    </lineage>
</organism>
<evidence type="ECO:0000256" key="6">
    <source>
        <dbReference type="ARBA" id="ARBA00022490"/>
    </source>
</evidence>
<dbReference type="InterPro" id="IPR057634">
    <property type="entry name" value="PAH_ZNF598/HEL2"/>
</dbReference>
<evidence type="ECO:0000256" key="17">
    <source>
        <dbReference type="RuleBase" id="RU000541"/>
    </source>
</evidence>
<protein>
    <recommendedName>
        <fullName evidence="17">S-adenosylmethionine synthase</fullName>
        <ecNumber evidence="17">2.5.1.6</ecNumber>
    </recommendedName>
</protein>
<dbReference type="InterPro" id="IPR022628">
    <property type="entry name" value="S-AdoMet_synt_N"/>
</dbReference>
<keyword evidence="14" id="KW-0170">Cobalt</keyword>
<comment type="catalytic activity">
    <reaction evidence="15 17">
        <text>L-methionine + ATP + H2O = S-adenosyl-L-methionine + phosphate + diphosphate</text>
        <dbReference type="Rhea" id="RHEA:21080"/>
        <dbReference type="ChEBI" id="CHEBI:15377"/>
        <dbReference type="ChEBI" id="CHEBI:30616"/>
        <dbReference type="ChEBI" id="CHEBI:33019"/>
        <dbReference type="ChEBI" id="CHEBI:43474"/>
        <dbReference type="ChEBI" id="CHEBI:57844"/>
        <dbReference type="ChEBI" id="CHEBI:59789"/>
        <dbReference type="EC" id="2.5.1.6"/>
    </reaction>
</comment>
<evidence type="ECO:0000313" key="21">
    <source>
        <dbReference type="EMBL" id="KAF8376663.1"/>
    </source>
</evidence>
<dbReference type="PROSITE" id="PS50089">
    <property type="entry name" value="ZF_RING_2"/>
    <property type="match status" value="1"/>
</dbReference>
<feature type="compositionally biased region" description="Low complexity" evidence="19">
    <location>
        <begin position="442"/>
        <end position="452"/>
    </location>
</feature>
<dbReference type="InterPro" id="IPR022629">
    <property type="entry name" value="S-AdoMet_synt_central"/>
</dbReference>
<name>A0A835D169_TETSI</name>
<dbReference type="EMBL" id="JABCRI010000165">
    <property type="protein sequence ID" value="KAF8376663.1"/>
    <property type="molecule type" value="Genomic_DNA"/>
</dbReference>
<reference evidence="21 22" key="1">
    <citation type="submission" date="2020-04" db="EMBL/GenBank/DDBJ databases">
        <title>Plant Genome Project.</title>
        <authorList>
            <person name="Zhang R.-G."/>
        </authorList>
    </citation>
    <scope>NUCLEOTIDE SEQUENCE [LARGE SCALE GENOMIC DNA]</scope>
    <source>
        <strain evidence="21">YNK0</strain>
        <tissue evidence="21">Leaf</tissue>
    </source>
</reference>
<evidence type="ECO:0000256" key="7">
    <source>
        <dbReference type="ARBA" id="ARBA00022563"/>
    </source>
</evidence>
<dbReference type="UniPathway" id="UPA00315">
    <property type="reaction ID" value="UER00080"/>
</dbReference>
<keyword evidence="7 17" id="KW-0554">One-carbon metabolism</keyword>
<dbReference type="Gene3D" id="3.30.300.10">
    <property type="match status" value="3"/>
</dbReference>
<dbReference type="Pfam" id="PF23202">
    <property type="entry name" value="PAH_ZNF598"/>
    <property type="match status" value="1"/>
</dbReference>
<evidence type="ECO:0000256" key="8">
    <source>
        <dbReference type="ARBA" id="ARBA00022679"/>
    </source>
</evidence>
<keyword evidence="13 17" id="KW-0630">Potassium</keyword>
<comment type="similarity">
    <text evidence="5 18">Belongs to the AdoMet synthase family.</text>
</comment>
<dbReference type="EC" id="2.5.1.6" evidence="17"/>
<feature type="region of interest" description="Disordered" evidence="19">
    <location>
        <begin position="348"/>
        <end position="406"/>
    </location>
</feature>
<dbReference type="HAMAP" id="MF_00086">
    <property type="entry name" value="S_AdoMet_synth1"/>
    <property type="match status" value="1"/>
</dbReference>
<evidence type="ECO:0000313" key="22">
    <source>
        <dbReference type="Proteomes" id="UP000655225"/>
    </source>
</evidence>
<comment type="pathway">
    <text evidence="4 17">Amino-acid biosynthesis; S-adenosyl-L-methionine biosynthesis; S-adenosyl-L-methionine from L-methionine: step 1/1.</text>
</comment>
<evidence type="ECO:0000256" key="19">
    <source>
        <dbReference type="SAM" id="MobiDB-lite"/>
    </source>
</evidence>
<keyword evidence="16" id="KW-0863">Zinc-finger</keyword>
<dbReference type="Pfam" id="PF02773">
    <property type="entry name" value="S-AdoMet_synt_C"/>
    <property type="match status" value="1"/>
</dbReference>
<dbReference type="GO" id="GO:0005737">
    <property type="term" value="C:cytoplasm"/>
    <property type="evidence" value="ECO:0007669"/>
    <property type="project" value="UniProtKB-SubCell"/>
</dbReference>
<gene>
    <name evidence="21" type="ORF">HHK36_031668</name>
</gene>
<dbReference type="AlphaFoldDB" id="A0A835D169"/>
<comment type="cofactor">
    <cofactor evidence="2">
        <name>Mg(2+)</name>
        <dbReference type="ChEBI" id="CHEBI:18420"/>
    </cofactor>
</comment>
<keyword evidence="9 17" id="KW-0479">Metal-binding</keyword>
<evidence type="ECO:0000259" key="20">
    <source>
        <dbReference type="PROSITE" id="PS50089"/>
    </source>
</evidence>
<dbReference type="SUPFAM" id="SSF55973">
    <property type="entry name" value="S-adenosylmethionine synthetase"/>
    <property type="match status" value="3"/>
</dbReference>
<evidence type="ECO:0000256" key="1">
    <source>
        <dbReference type="ARBA" id="ARBA00001941"/>
    </source>
</evidence>
<keyword evidence="12 17" id="KW-0460">Magnesium</keyword>
<comment type="function">
    <text evidence="17">Catalyzes the formation of S-adenosylmethionine from methionine and ATP.</text>
</comment>
<comment type="subcellular location">
    <subcellularLocation>
        <location evidence="3">Cytoplasm</location>
    </subcellularLocation>
</comment>
<dbReference type="InterPro" id="IPR022631">
    <property type="entry name" value="ADOMET_SYNTHASE_CS"/>
</dbReference>
<feature type="compositionally biased region" description="Basic residues" evidence="19">
    <location>
        <begin position="758"/>
        <end position="768"/>
    </location>
</feature>
<evidence type="ECO:0000256" key="9">
    <source>
        <dbReference type="ARBA" id="ARBA00022723"/>
    </source>
</evidence>
<keyword evidence="10 17" id="KW-0547">Nucleotide-binding</keyword>
<evidence type="ECO:0000256" key="13">
    <source>
        <dbReference type="ARBA" id="ARBA00022958"/>
    </source>
</evidence>
<comment type="cofactor">
    <cofactor evidence="17">
        <name>Mn(2+)</name>
        <dbReference type="ChEBI" id="CHEBI:29035"/>
    </cofactor>
    <cofactor evidence="17">
        <name>Mg(2+)</name>
        <dbReference type="ChEBI" id="CHEBI:18420"/>
    </cofactor>
    <cofactor evidence="17">
        <name>Co(2+)</name>
        <dbReference type="ChEBI" id="CHEBI:48828"/>
    </cofactor>
    <text evidence="17">Binds 2 divalent ions per subunit. The metal ions interact primarily with the substrate. Can utilize magnesium, manganese or cobalt (in vitro).</text>
</comment>
<dbReference type="Pfam" id="PF00438">
    <property type="entry name" value="S-AdoMet_synt_N"/>
    <property type="match status" value="1"/>
</dbReference>
<dbReference type="InterPro" id="IPR022636">
    <property type="entry name" value="S-AdoMet_synthetase_sfam"/>
</dbReference>
<proteinExistence type="inferred from homology"/>
<dbReference type="InterPro" id="IPR041888">
    <property type="entry name" value="RING-HC_ZNF598/HEL2"/>
</dbReference>
<feature type="region of interest" description="Disordered" evidence="19">
    <location>
        <begin position="722"/>
        <end position="806"/>
    </location>
</feature>
<feature type="domain" description="RING-type" evidence="20">
    <location>
        <begin position="5"/>
        <end position="46"/>
    </location>
</feature>
<keyword evidence="6" id="KW-0963">Cytoplasm</keyword>
<evidence type="ECO:0000256" key="16">
    <source>
        <dbReference type="PROSITE-ProRule" id="PRU00175"/>
    </source>
</evidence>
<dbReference type="InterPro" id="IPR001841">
    <property type="entry name" value="Znf_RING"/>
</dbReference>
<dbReference type="OrthoDB" id="3838338at2759"/>
<comment type="cofactor">
    <cofactor evidence="1">
        <name>Co(2+)</name>
        <dbReference type="ChEBI" id="CHEBI:48828"/>
    </cofactor>
</comment>
<dbReference type="PROSITE" id="PS00376">
    <property type="entry name" value="ADOMET_SYNTHASE_1"/>
    <property type="match status" value="1"/>
</dbReference>
<keyword evidence="16" id="KW-0862">Zinc</keyword>